<dbReference type="Proteomes" id="UP000225548">
    <property type="component" value="Unassembled WGS sequence"/>
</dbReference>
<accession>A0A2A9E704</accession>
<dbReference type="SMART" id="SM00331">
    <property type="entry name" value="PP2C_SIG"/>
    <property type="match status" value="1"/>
</dbReference>
<sequence length="266" mass="27818">MSMRYATSTLRWGATTHAGRRRSANEDSFHAARGVYFVADGMGGHEAGARASATAVAILCGLGESNNATVDDVREAVSDAHGAISRIATQPGRGAGTTLSGVVAVDHGGVPTWLVTNVGDSRTYRFMDEELQQVTVDHSLVQELVAAGEVTPQEARTYARRHVITRALGGLVEPQPDCWYMPMVPGERILICSDGLSDDVSAGEIAAVLRAQPHPQLAADQLVNCALLSGGRDNITVVVVDVGADLGTEGAGGVHTFGRQSSVLST</sequence>
<dbReference type="PROSITE" id="PS51746">
    <property type="entry name" value="PPM_2"/>
    <property type="match status" value="1"/>
</dbReference>
<dbReference type="PANTHER" id="PTHR47992">
    <property type="entry name" value="PROTEIN PHOSPHATASE"/>
    <property type="match status" value="1"/>
</dbReference>
<dbReference type="AlphaFoldDB" id="A0A2A9E704"/>
<dbReference type="OrthoDB" id="9801841at2"/>
<dbReference type="InterPro" id="IPR015655">
    <property type="entry name" value="PP2C"/>
</dbReference>
<dbReference type="EMBL" id="PDJG01000001">
    <property type="protein sequence ID" value="PFG34105.1"/>
    <property type="molecule type" value="Genomic_DNA"/>
</dbReference>
<keyword evidence="3" id="KW-1185">Reference proteome</keyword>
<dbReference type="InterPro" id="IPR001932">
    <property type="entry name" value="PPM-type_phosphatase-like_dom"/>
</dbReference>
<feature type="domain" description="PPM-type phosphatase" evidence="1">
    <location>
        <begin position="11"/>
        <end position="242"/>
    </location>
</feature>
<dbReference type="CDD" id="cd00143">
    <property type="entry name" value="PP2Cc"/>
    <property type="match status" value="1"/>
</dbReference>
<dbReference type="SUPFAM" id="SSF81606">
    <property type="entry name" value="PP2C-like"/>
    <property type="match status" value="1"/>
</dbReference>
<dbReference type="GO" id="GO:0004722">
    <property type="term" value="F:protein serine/threonine phosphatase activity"/>
    <property type="evidence" value="ECO:0007669"/>
    <property type="project" value="InterPro"/>
</dbReference>
<comment type="caution">
    <text evidence="2">The sequence shown here is derived from an EMBL/GenBank/DDBJ whole genome shotgun (WGS) entry which is preliminary data.</text>
</comment>
<dbReference type="SMART" id="SM00332">
    <property type="entry name" value="PP2Cc"/>
    <property type="match status" value="1"/>
</dbReference>
<reference evidence="2 3" key="1">
    <citation type="submission" date="2017-10" db="EMBL/GenBank/DDBJ databases">
        <title>Sequencing the genomes of 1000 actinobacteria strains.</title>
        <authorList>
            <person name="Klenk H.-P."/>
        </authorList>
    </citation>
    <scope>NUCLEOTIDE SEQUENCE [LARGE SCALE GENOMIC DNA]</scope>
    <source>
        <strain evidence="2 3">DSM 18966</strain>
    </source>
</reference>
<gene>
    <name evidence="2" type="ORF">ATL42_2008</name>
</gene>
<proteinExistence type="predicted"/>
<name>A0A2A9E704_9MICO</name>
<protein>
    <submittedName>
        <fullName evidence="2">Protein phosphatase</fullName>
    </submittedName>
</protein>
<dbReference type="InterPro" id="IPR036457">
    <property type="entry name" value="PPM-type-like_dom_sf"/>
</dbReference>
<dbReference type="Gene3D" id="3.60.40.10">
    <property type="entry name" value="PPM-type phosphatase domain"/>
    <property type="match status" value="1"/>
</dbReference>
<evidence type="ECO:0000313" key="3">
    <source>
        <dbReference type="Proteomes" id="UP000225548"/>
    </source>
</evidence>
<organism evidence="2 3">
    <name type="scientific">Sanguibacter antarcticus</name>
    <dbReference type="NCBI Taxonomy" id="372484"/>
    <lineage>
        <taxon>Bacteria</taxon>
        <taxon>Bacillati</taxon>
        <taxon>Actinomycetota</taxon>
        <taxon>Actinomycetes</taxon>
        <taxon>Micrococcales</taxon>
        <taxon>Sanguibacteraceae</taxon>
        <taxon>Sanguibacter</taxon>
    </lineage>
</organism>
<evidence type="ECO:0000313" key="2">
    <source>
        <dbReference type="EMBL" id="PFG34105.1"/>
    </source>
</evidence>
<dbReference type="Pfam" id="PF13672">
    <property type="entry name" value="PP2C_2"/>
    <property type="match status" value="1"/>
</dbReference>
<evidence type="ECO:0000259" key="1">
    <source>
        <dbReference type="PROSITE" id="PS51746"/>
    </source>
</evidence>